<dbReference type="GO" id="GO:0000724">
    <property type="term" value="P:double-strand break repair via homologous recombination"/>
    <property type="evidence" value="ECO:0007669"/>
    <property type="project" value="TreeGrafter"/>
</dbReference>
<evidence type="ECO:0000256" key="4">
    <source>
        <dbReference type="ARBA" id="ARBA00023204"/>
    </source>
</evidence>
<keyword evidence="3" id="KW-0227">DNA damage</keyword>
<feature type="domain" description="BRCT" evidence="10">
    <location>
        <begin position="523"/>
        <end position="624"/>
    </location>
</feature>
<dbReference type="AlphaFoldDB" id="A0A813N7F4"/>
<proteinExistence type="predicted"/>
<dbReference type="Proteomes" id="UP000663852">
    <property type="component" value="Unassembled WGS sequence"/>
</dbReference>
<keyword evidence="2" id="KW-0677">Repeat</keyword>
<feature type="compositionally biased region" description="Polar residues" evidence="8">
    <location>
        <begin position="364"/>
        <end position="381"/>
    </location>
</feature>
<dbReference type="PANTHER" id="PTHR13763">
    <property type="entry name" value="BREAST CANCER TYPE 1 SUSCEPTIBILITY PROTEIN BRCA1"/>
    <property type="match status" value="1"/>
</dbReference>
<dbReference type="PROSITE" id="PS00028">
    <property type="entry name" value="ZINC_FINGER_C2H2_1"/>
    <property type="match status" value="1"/>
</dbReference>
<evidence type="ECO:0000256" key="6">
    <source>
        <dbReference type="PROSITE-ProRule" id="PRU00042"/>
    </source>
</evidence>
<dbReference type="GO" id="GO:0031436">
    <property type="term" value="C:BRCA1-BARD1 complex"/>
    <property type="evidence" value="ECO:0007669"/>
    <property type="project" value="TreeGrafter"/>
</dbReference>
<reference evidence="11" key="1">
    <citation type="submission" date="2021-02" db="EMBL/GenBank/DDBJ databases">
        <authorList>
            <person name="Nowell W R."/>
        </authorList>
    </citation>
    <scope>NUCLEOTIDE SEQUENCE</scope>
</reference>
<evidence type="ECO:0000256" key="3">
    <source>
        <dbReference type="ARBA" id="ARBA00022763"/>
    </source>
</evidence>
<dbReference type="InterPro" id="IPR036420">
    <property type="entry name" value="BRCT_dom_sf"/>
</dbReference>
<protein>
    <submittedName>
        <fullName evidence="11">Uncharacterized protein</fullName>
    </submittedName>
</protein>
<dbReference type="GO" id="GO:0004842">
    <property type="term" value="F:ubiquitin-protein transferase activity"/>
    <property type="evidence" value="ECO:0007669"/>
    <property type="project" value="TreeGrafter"/>
</dbReference>
<dbReference type="InterPro" id="IPR013087">
    <property type="entry name" value="Znf_C2H2_type"/>
</dbReference>
<evidence type="ECO:0000259" key="10">
    <source>
        <dbReference type="PROSITE" id="PS50172"/>
    </source>
</evidence>
<keyword evidence="6" id="KW-0863">Zinc-finger</keyword>
<dbReference type="OrthoDB" id="6105938at2759"/>
<dbReference type="PANTHER" id="PTHR13763:SF0">
    <property type="entry name" value="BREAST CANCER TYPE 1 SUSCEPTIBILITY PROTEIN"/>
    <property type="match status" value="1"/>
</dbReference>
<dbReference type="PROSITE" id="PS50172">
    <property type="entry name" value="BRCT"/>
    <property type="match status" value="2"/>
</dbReference>
<evidence type="ECO:0000256" key="7">
    <source>
        <dbReference type="SAM" id="Coils"/>
    </source>
</evidence>
<dbReference type="SMART" id="SM00355">
    <property type="entry name" value="ZnF_C2H2"/>
    <property type="match status" value="2"/>
</dbReference>
<dbReference type="EMBL" id="CAJNOJ010000002">
    <property type="protein sequence ID" value="CAF0728648.1"/>
    <property type="molecule type" value="Genomic_DNA"/>
</dbReference>
<dbReference type="PROSITE" id="PS50157">
    <property type="entry name" value="ZINC_FINGER_C2H2_2"/>
    <property type="match status" value="1"/>
</dbReference>
<sequence>MSSMTTRKVDSSGKTYCTKSHDQISVETTGLAMGINGNHSFEATPSPSSIASTSTIEHSMKDRHRILSSTLKNDHSHLTAKRRSRFERLFHHTQLINRHYMMNMTNILLQMQREIHKLKRRTSRMEQSVVKQTKMVQPVIRIPRLTRDELSTICIFDNDNDVHENEATTDGNNNEITLTHPRKSITSKSIKRLKSKHKRMKAILGLKNKSKRAIWINNRQKAIDPNKYCSTCRHEFSKRSNFLTHVRNIHKGKCPPLINEQDQSLLEMNEESATRDHSGVVSDEDAQSLQALNKSWATNQQKSHARSSVKLSREPKRRLKLKCDVCNKFFRSDYLKSHRQRAHHDQQILSSSSEGNSSSEQSETASNRSLNENVTSNEMLRPCVSNTPATITIAEMDSDDAPILFRNDSAPRIVLAVTCLESYQIELVEKFIEKFSSRVCQTASIDSRTTHLITNDEKSPLRSPLSMKLIEAIAHHCFCVSYRWISDCLNQDRILDETSYEIEGDDTDVLPHGGPRRSRFVPNRHSLFENICFMIKCTENSDIRMTNERLEDLITTCGGQIITCVTQRLLDKHQIIVLCDMMYVSERRHNYDQCRSLGIHFVSSDWVLESILEYRRKPFSLFEEVPL</sequence>
<keyword evidence="7" id="KW-0175">Coiled coil</keyword>
<dbReference type="GO" id="GO:0008270">
    <property type="term" value="F:zinc ion binding"/>
    <property type="evidence" value="ECO:0007669"/>
    <property type="project" value="UniProtKB-KW"/>
</dbReference>
<evidence type="ECO:0000313" key="11">
    <source>
        <dbReference type="EMBL" id="CAF0728648.1"/>
    </source>
</evidence>
<feature type="domain" description="BRCT" evidence="10">
    <location>
        <begin position="428"/>
        <end position="502"/>
    </location>
</feature>
<evidence type="ECO:0000256" key="5">
    <source>
        <dbReference type="ARBA" id="ARBA00023242"/>
    </source>
</evidence>
<dbReference type="SUPFAM" id="SSF52113">
    <property type="entry name" value="BRCT domain"/>
    <property type="match status" value="2"/>
</dbReference>
<keyword evidence="5" id="KW-0539">Nucleus</keyword>
<feature type="coiled-coil region" evidence="7">
    <location>
        <begin position="101"/>
        <end position="128"/>
    </location>
</feature>
<evidence type="ECO:0000256" key="1">
    <source>
        <dbReference type="ARBA" id="ARBA00004123"/>
    </source>
</evidence>
<dbReference type="InterPro" id="IPR001357">
    <property type="entry name" value="BRCT_dom"/>
</dbReference>
<dbReference type="InterPro" id="IPR031099">
    <property type="entry name" value="BRCA1-associated"/>
</dbReference>
<keyword evidence="6" id="KW-0862">Zinc</keyword>
<keyword evidence="6" id="KW-0479">Metal-binding</keyword>
<comment type="caution">
    <text evidence="11">The sequence shown here is derived from an EMBL/GenBank/DDBJ whole genome shotgun (WGS) entry which is preliminary data.</text>
</comment>
<organism evidence="11 12">
    <name type="scientific">Adineta ricciae</name>
    <name type="common">Rotifer</name>
    <dbReference type="NCBI Taxonomy" id="249248"/>
    <lineage>
        <taxon>Eukaryota</taxon>
        <taxon>Metazoa</taxon>
        <taxon>Spiralia</taxon>
        <taxon>Gnathifera</taxon>
        <taxon>Rotifera</taxon>
        <taxon>Eurotatoria</taxon>
        <taxon>Bdelloidea</taxon>
        <taxon>Adinetida</taxon>
        <taxon>Adinetidae</taxon>
        <taxon>Adineta</taxon>
    </lineage>
</organism>
<evidence type="ECO:0000256" key="2">
    <source>
        <dbReference type="ARBA" id="ARBA00022737"/>
    </source>
</evidence>
<dbReference type="Gene3D" id="3.40.50.10190">
    <property type="entry name" value="BRCT domain"/>
    <property type="match status" value="2"/>
</dbReference>
<comment type="subcellular location">
    <subcellularLocation>
        <location evidence="1">Nucleus</location>
    </subcellularLocation>
</comment>
<feature type="region of interest" description="Disordered" evidence="8">
    <location>
        <begin position="341"/>
        <end position="381"/>
    </location>
</feature>
<dbReference type="GO" id="GO:0070531">
    <property type="term" value="C:BRCA1-A complex"/>
    <property type="evidence" value="ECO:0007669"/>
    <property type="project" value="TreeGrafter"/>
</dbReference>
<dbReference type="Pfam" id="PF00533">
    <property type="entry name" value="BRCT"/>
    <property type="match status" value="1"/>
</dbReference>
<feature type="compositionally biased region" description="Low complexity" evidence="8">
    <location>
        <begin position="350"/>
        <end position="363"/>
    </location>
</feature>
<dbReference type="SMART" id="SM00292">
    <property type="entry name" value="BRCT"/>
    <property type="match status" value="2"/>
</dbReference>
<keyword evidence="4" id="KW-0234">DNA repair</keyword>
<evidence type="ECO:0000259" key="9">
    <source>
        <dbReference type="PROSITE" id="PS50157"/>
    </source>
</evidence>
<dbReference type="Pfam" id="PF16589">
    <property type="entry name" value="BRCT_2"/>
    <property type="match status" value="1"/>
</dbReference>
<evidence type="ECO:0000256" key="8">
    <source>
        <dbReference type="SAM" id="MobiDB-lite"/>
    </source>
</evidence>
<name>A0A813N7F4_ADIRI</name>
<dbReference type="GO" id="GO:0045944">
    <property type="term" value="P:positive regulation of transcription by RNA polymerase II"/>
    <property type="evidence" value="ECO:0007669"/>
    <property type="project" value="TreeGrafter"/>
</dbReference>
<feature type="domain" description="C2H2-type" evidence="9">
    <location>
        <begin position="227"/>
        <end position="255"/>
    </location>
</feature>
<accession>A0A813N7F4</accession>
<evidence type="ECO:0000313" key="12">
    <source>
        <dbReference type="Proteomes" id="UP000663852"/>
    </source>
</evidence>
<gene>
    <name evidence="11" type="ORF">EDS130_LOCUS929</name>
</gene>